<feature type="compositionally biased region" description="Acidic residues" evidence="14">
    <location>
        <begin position="90"/>
        <end position="106"/>
    </location>
</feature>
<keyword evidence="7" id="KW-0819">tRNA processing</keyword>
<evidence type="ECO:0000256" key="2">
    <source>
        <dbReference type="ARBA" id="ARBA00004574"/>
    </source>
</evidence>
<keyword evidence="12" id="KW-0539">Nucleus</keyword>
<evidence type="ECO:0000313" key="16">
    <source>
        <dbReference type="Proteomes" id="UP000078576"/>
    </source>
</evidence>
<keyword evidence="11" id="KW-0804">Transcription</keyword>
<keyword evidence="6" id="KW-0158">Chromosome</keyword>
<name>A0A194VEG5_CYTMA</name>
<evidence type="ECO:0000256" key="3">
    <source>
        <dbReference type="ARBA" id="ARBA00008529"/>
    </source>
</evidence>
<evidence type="ECO:0000256" key="4">
    <source>
        <dbReference type="ARBA" id="ARBA00011534"/>
    </source>
</evidence>
<dbReference type="GO" id="GO:0000781">
    <property type="term" value="C:chromosome, telomeric region"/>
    <property type="evidence" value="ECO:0007669"/>
    <property type="project" value="UniProtKB-SubCell"/>
</dbReference>
<evidence type="ECO:0000256" key="10">
    <source>
        <dbReference type="ARBA" id="ARBA00023159"/>
    </source>
</evidence>
<dbReference type="AlphaFoldDB" id="A0A194VEG5"/>
<sequence>MAGTNVKMSLTATYASPSNAPFTVTHELQAPPSGTSNPTVPHKTKYLNDLRKATAVVQEQINKELTQRMEEDKVEEATKNGKIPNGVDEAKEEDYYGEEAPEEQED</sequence>
<dbReference type="GO" id="GO:0005634">
    <property type="term" value="C:nucleus"/>
    <property type="evidence" value="ECO:0007669"/>
    <property type="project" value="UniProtKB-SubCell"/>
</dbReference>
<evidence type="ECO:0000256" key="13">
    <source>
        <dbReference type="ARBA" id="ARBA00025393"/>
    </source>
</evidence>
<feature type="compositionally biased region" description="Basic and acidic residues" evidence="14">
    <location>
        <begin position="66"/>
        <end position="79"/>
    </location>
</feature>
<keyword evidence="9" id="KW-0805">Transcription regulation</keyword>
<feature type="region of interest" description="Disordered" evidence="14">
    <location>
        <begin position="23"/>
        <end position="42"/>
    </location>
</feature>
<evidence type="ECO:0000313" key="15">
    <source>
        <dbReference type="EMBL" id="KUI62171.1"/>
    </source>
</evidence>
<evidence type="ECO:0000256" key="7">
    <source>
        <dbReference type="ARBA" id="ARBA00022694"/>
    </source>
</evidence>
<evidence type="ECO:0000256" key="11">
    <source>
        <dbReference type="ARBA" id="ARBA00023163"/>
    </source>
</evidence>
<comment type="subcellular location">
    <subcellularLocation>
        <location evidence="2">Chromosome</location>
        <location evidence="2">Telomere</location>
    </subcellularLocation>
    <subcellularLocation>
        <location evidence="1">Nucleus</location>
    </subcellularLocation>
</comment>
<dbReference type="Proteomes" id="UP000078576">
    <property type="component" value="Unassembled WGS sequence"/>
</dbReference>
<keyword evidence="10" id="KW-0010">Activator</keyword>
<comment type="subunit">
    <text evidence="4">Component of the EKC/KEOPS complex composed of at least BUD32, CGI121, GON7, KAE1 and PCC1; the whole complex dimerizes.</text>
</comment>
<keyword evidence="16" id="KW-1185">Reference proteome</keyword>
<evidence type="ECO:0000256" key="8">
    <source>
        <dbReference type="ARBA" id="ARBA00022895"/>
    </source>
</evidence>
<evidence type="ECO:0000256" key="1">
    <source>
        <dbReference type="ARBA" id="ARBA00004123"/>
    </source>
</evidence>
<evidence type="ECO:0000256" key="6">
    <source>
        <dbReference type="ARBA" id="ARBA00022454"/>
    </source>
</evidence>
<gene>
    <name evidence="15" type="ORF">VP1G_09313</name>
</gene>
<dbReference type="Pfam" id="PF08738">
    <property type="entry name" value="Gon7"/>
    <property type="match status" value="1"/>
</dbReference>
<protein>
    <recommendedName>
        <fullName evidence="5">EKC/KEOPS complex subunit GON7</fullName>
    </recommendedName>
</protein>
<reference evidence="16" key="1">
    <citation type="submission" date="2014-12" db="EMBL/GenBank/DDBJ databases">
        <title>Genome Sequence of Valsa Canker Pathogens Uncovers a Specific Adaption of Colonization on Woody Bark.</title>
        <authorList>
            <person name="Yin Z."/>
            <person name="Liu H."/>
            <person name="Gao X."/>
            <person name="Li Z."/>
            <person name="Song N."/>
            <person name="Ke X."/>
            <person name="Dai Q."/>
            <person name="Wu Y."/>
            <person name="Sun Y."/>
            <person name="Xu J.-R."/>
            <person name="Kang Z.K."/>
            <person name="Wang L."/>
            <person name="Huang L."/>
        </authorList>
    </citation>
    <scope>NUCLEOTIDE SEQUENCE [LARGE SCALE GENOMIC DNA]</scope>
    <source>
        <strain evidence="16">SXYL134</strain>
    </source>
</reference>
<evidence type="ECO:0000256" key="9">
    <source>
        <dbReference type="ARBA" id="ARBA00023015"/>
    </source>
</evidence>
<feature type="region of interest" description="Disordered" evidence="14">
    <location>
        <begin position="66"/>
        <end position="106"/>
    </location>
</feature>
<evidence type="ECO:0000256" key="12">
    <source>
        <dbReference type="ARBA" id="ARBA00023242"/>
    </source>
</evidence>
<organism evidence="15 16">
    <name type="scientific">Cytospora mali</name>
    <name type="common">Apple Valsa canker fungus</name>
    <name type="synonym">Valsa mali</name>
    <dbReference type="NCBI Taxonomy" id="578113"/>
    <lineage>
        <taxon>Eukaryota</taxon>
        <taxon>Fungi</taxon>
        <taxon>Dikarya</taxon>
        <taxon>Ascomycota</taxon>
        <taxon>Pezizomycotina</taxon>
        <taxon>Sordariomycetes</taxon>
        <taxon>Sordariomycetidae</taxon>
        <taxon>Diaporthales</taxon>
        <taxon>Cytosporaceae</taxon>
        <taxon>Cytospora</taxon>
    </lineage>
</organism>
<accession>A0A194VEG5</accession>
<dbReference type="GO" id="GO:0008033">
    <property type="term" value="P:tRNA processing"/>
    <property type="evidence" value="ECO:0007669"/>
    <property type="project" value="UniProtKB-KW"/>
</dbReference>
<comment type="similarity">
    <text evidence="3">Belongs to the GON7 family.</text>
</comment>
<dbReference type="InterPro" id="IPR014849">
    <property type="entry name" value="EKC/KEOPS_Gon7"/>
</dbReference>
<dbReference type="OrthoDB" id="2288868at2759"/>
<proteinExistence type="inferred from homology"/>
<evidence type="ECO:0000256" key="5">
    <source>
        <dbReference type="ARBA" id="ARBA00019746"/>
    </source>
</evidence>
<comment type="function">
    <text evidence="13">Component of the EKC/KEOPS complex that is required for the formation of a threonylcarbamoyl group on adenosine at position 37 (t(6)A37) in tRNAs that read codons beginning with adenine. The complex is probably involved in the transfer of the threonylcarbamoyl moiety of threonylcarbamoyl-AMP (TC-AMP) to the N6 group of A37. GON7 likely plays a supporting role to the catalytic subunit KAE1 in the complex. The EKC/KEOPS complex also promotes both telomere uncapping and telomere elongation. The complex is required for efficient recruitment of transcriptional coactivators.</text>
</comment>
<dbReference type="EMBL" id="KN714802">
    <property type="protein sequence ID" value="KUI62171.1"/>
    <property type="molecule type" value="Genomic_DNA"/>
</dbReference>
<dbReference type="STRING" id="694573.A0A194VEG5"/>
<keyword evidence="8" id="KW-0779">Telomere</keyword>
<evidence type="ECO:0000256" key="14">
    <source>
        <dbReference type="SAM" id="MobiDB-lite"/>
    </source>
</evidence>